<dbReference type="InterPro" id="IPR027463">
    <property type="entry name" value="AcrB_DN_DC_subdom"/>
</dbReference>
<keyword evidence="6 9" id="KW-0812">Transmembrane</keyword>
<dbReference type="EMBL" id="JEMG01000001">
    <property type="protein sequence ID" value="EYC51598.1"/>
    <property type="molecule type" value="Genomic_DNA"/>
</dbReference>
<dbReference type="FunFam" id="3.30.70.1430:FF:000001">
    <property type="entry name" value="Efflux pump membrane transporter"/>
    <property type="match status" value="1"/>
</dbReference>
<comment type="subcellular location">
    <subcellularLocation>
        <location evidence="1 9">Cell inner membrane</location>
        <topology evidence="1 9">Multi-pass membrane protein</topology>
    </subcellularLocation>
</comment>
<dbReference type="Gene3D" id="3.30.70.1320">
    <property type="entry name" value="Multidrug efflux transporter AcrB pore domain like"/>
    <property type="match status" value="1"/>
</dbReference>
<dbReference type="Proteomes" id="UP000023268">
    <property type="component" value="Unassembled WGS sequence"/>
</dbReference>
<evidence type="ECO:0000256" key="9">
    <source>
        <dbReference type="RuleBase" id="RU364070"/>
    </source>
</evidence>
<feature type="transmembrane region" description="Helical" evidence="9">
    <location>
        <begin position="540"/>
        <end position="557"/>
    </location>
</feature>
<keyword evidence="5 9" id="KW-0997">Cell inner membrane</keyword>
<name>A0A016XK84_9BURK</name>
<comment type="caution">
    <text evidence="9">Lacks conserved residue(s) required for the propagation of feature annotation.</text>
</comment>
<proteinExistence type="inferred from homology"/>
<gene>
    <name evidence="10" type="ORF">AZ34_11265</name>
</gene>
<dbReference type="Gene3D" id="3.30.70.1440">
    <property type="entry name" value="Multidrug efflux transporter AcrB pore domain"/>
    <property type="match status" value="1"/>
</dbReference>
<dbReference type="NCBIfam" id="NF000282">
    <property type="entry name" value="RND_permease_1"/>
    <property type="match status" value="1"/>
</dbReference>
<dbReference type="FunFam" id="3.30.70.1430:FF:000002">
    <property type="entry name" value="Efflux pump membrane transporter"/>
    <property type="match status" value="1"/>
</dbReference>
<evidence type="ECO:0000256" key="3">
    <source>
        <dbReference type="ARBA" id="ARBA00022448"/>
    </source>
</evidence>
<feature type="transmembrane region" description="Helical" evidence="9">
    <location>
        <begin position="997"/>
        <end position="1023"/>
    </location>
</feature>
<dbReference type="AlphaFoldDB" id="A0A016XK84"/>
<feature type="transmembrane region" description="Helical" evidence="9">
    <location>
        <begin position="365"/>
        <end position="385"/>
    </location>
</feature>
<dbReference type="Pfam" id="PF00873">
    <property type="entry name" value="ACR_tran"/>
    <property type="match status" value="1"/>
</dbReference>
<evidence type="ECO:0000256" key="1">
    <source>
        <dbReference type="ARBA" id="ARBA00004429"/>
    </source>
</evidence>
<dbReference type="FunFam" id="1.20.1640.10:FF:000001">
    <property type="entry name" value="Efflux pump membrane transporter"/>
    <property type="match status" value="1"/>
</dbReference>
<dbReference type="eggNOG" id="COG0841">
    <property type="taxonomic scope" value="Bacteria"/>
</dbReference>
<evidence type="ECO:0000256" key="4">
    <source>
        <dbReference type="ARBA" id="ARBA00022475"/>
    </source>
</evidence>
<dbReference type="PRINTS" id="PR00702">
    <property type="entry name" value="ACRIFLAVINRP"/>
</dbReference>
<sequence length="1051" mass="113092">MARFFVNRPVFAWVLALVIMLAGALALRQLPIAQYPEVAPPALAISVTYPGASAQVVENTVVSLIEQEMNGIEGLLYMDSSSEQSTGTINLTFQTGTDIEVASVEAQNRVKRVEARLPDEVKRLGVNVTKTRRNYLMFVMLYSPDGSRSSVDLASYAASNVLDEIRRVPGVGEAQMFGSEYSMRLWVDPDKLASYKLSPSDVIAAVRAQNVLLAVGEVNQPPAPAGMEYAASVITRGRLSTPQEFGNVVVRAQSDGSLVRVRDVARVELGAQDYSVFARIDGKAAAGVGIKVAPGANALDTAKAVRARMEELGRFLPQGMTWEVPYDTTPFIDVSIQEVIKTLIEAVILVFIVMYLFLENWRATLIPTIVVPISLIGAALGLYVLGYSINVLTLFAMVLAIGIVVDDAIVVVENVERIMEEEHLPPREATAKAMDQIVGAIIGITVVLSAVFIPMAFFSGSVGAIYRQFAVTLVLTMLFSALMALTLTPALCATLLKHDPSGHALPSTGFFGWFNRTFLAATQRYVGTVRKLLGKPGRWLVVYGAIVAAAVLMFAKLPGSFLPEEDQGYFITMVQLPPGATQERTVAVMEQAEKFFLSQPEVEHAVGIVGFSFFGRGQNAGLLFVRLKDWELRQEEKNSVKAVVQRANGALFMLKQAFIFSINPPPIPELAAVGGFDFRLQDRGGLGREQLAQAQALALQAASRNPALAGVRMDGMPPGPQLLLEIDREKAQTLGVDIAVLNDTLQTLFGTAYINDFERNGRVLRVQMQADPAVRTSPEAMLRVQVRNRTGGMVSLSEVVKPLWMVGAPKLDRYNGVPSVKLTGNPAPGYSTGQAMAAMGGIAAQLPSGVGYSWSGTSFEESLSGSQAPMLFAISLIVVFLCLAALYESWSIPFSVLLVVPLGVFGALLAVLLRGLPNDVYFKVGLIATIGLSSKNAILIIEFARSLQDQGMALKEAIIEACRLRLRPILMTSIAFIVGVLPLAISTGAGAQSRHAIGTGVMGGMIAATVLAIFLVPVFYLTVGRLFPVRGREGGKSTDGLPALEVGPRHD</sequence>
<comment type="caution">
    <text evidence="10">The sequence shown here is derived from an EMBL/GenBank/DDBJ whole genome shotgun (WGS) entry which is preliminary data.</text>
</comment>
<dbReference type="FunFam" id="1.20.1640.10:FF:000002">
    <property type="entry name" value="Efflux pump membrane transporter"/>
    <property type="match status" value="1"/>
</dbReference>
<evidence type="ECO:0000256" key="8">
    <source>
        <dbReference type="ARBA" id="ARBA00023136"/>
    </source>
</evidence>
<dbReference type="InterPro" id="IPR004764">
    <property type="entry name" value="MdtF-like"/>
</dbReference>
<dbReference type="GO" id="GO:0042910">
    <property type="term" value="F:xenobiotic transmembrane transporter activity"/>
    <property type="evidence" value="ECO:0007669"/>
    <property type="project" value="TreeGrafter"/>
</dbReference>
<reference evidence="10 11" key="1">
    <citation type="submission" date="2014-02" db="EMBL/GenBank/DDBJ databases">
        <title>Draft Genome of Hylemonella gracilis isolated from the Niagara River.</title>
        <authorList>
            <person name="Pawlowski D.R."/>
            <person name="Koudelka G.B."/>
        </authorList>
    </citation>
    <scope>NUCLEOTIDE SEQUENCE [LARGE SCALE GENOMIC DNA]</scope>
    <source>
        <strain evidence="10 11">Niagara R</strain>
    </source>
</reference>
<keyword evidence="7 9" id="KW-1133">Transmembrane helix</keyword>
<dbReference type="RefSeq" id="WP_035608041.1">
    <property type="nucleotide sequence ID" value="NZ_JEMG01000001.1"/>
</dbReference>
<feature type="transmembrane region" description="Helical" evidence="9">
    <location>
        <begin position="469"/>
        <end position="496"/>
    </location>
</feature>
<dbReference type="SUPFAM" id="SSF82866">
    <property type="entry name" value="Multidrug efflux transporter AcrB transmembrane domain"/>
    <property type="match status" value="2"/>
</dbReference>
<keyword evidence="4" id="KW-1003">Cell membrane</keyword>
<protein>
    <recommendedName>
        <fullName evidence="9">Efflux pump membrane transporter</fullName>
    </recommendedName>
</protein>
<dbReference type="GO" id="GO:0009636">
    <property type="term" value="P:response to toxic substance"/>
    <property type="evidence" value="ECO:0007669"/>
    <property type="project" value="UniProtKB-ARBA"/>
</dbReference>
<feature type="transmembrane region" description="Helical" evidence="9">
    <location>
        <begin position="433"/>
        <end position="457"/>
    </location>
</feature>
<keyword evidence="8 9" id="KW-0472">Membrane</keyword>
<feature type="transmembrane region" description="Helical" evidence="9">
    <location>
        <begin position="894"/>
        <end position="914"/>
    </location>
</feature>
<evidence type="ECO:0000313" key="10">
    <source>
        <dbReference type="EMBL" id="EYC51598.1"/>
    </source>
</evidence>
<evidence type="ECO:0000256" key="7">
    <source>
        <dbReference type="ARBA" id="ARBA00022989"/>
    </source>
</evidence>
<dbReference type="Gene3D" id="3.30.2090.10">
    <property type="entry name" value="Multidrug efflux transporter AcrB TolC docking domain, DN and DC subdomains"/>
    <property type="match status" value="2"/>
</dbReference>
<comment type="similarity">
    <text evidence="2 9">Belongs to the resistance-nodulation-cell division (RND) (TC 2.A.6) family.</text>
</comment>
<feature type="transmembrane region" description="Helical" evidence="9">
    <location>
        <begin position="391"/>
        <end position="412"/>
    </location>
</feature>
<feature type="transmembrane region" description="Helical" evidence="9">
    <location>
        <begin position="339"/>
        <end position="358"/>
    </location>
</feature>
<dbReference type="STRING" id="1458275.AZ34_11265"/>
<dbReference type="Gene3D" id="3.30.70.1430">
    <property type="entry name" value="Multidrug efflux transporter AcrB pore domain"/>
    <property type="match status" value="2"/>
</dbReference>
<dbReference type="OrthoDB" id="9176627at2"/>
<dbReference type="GO" id="GO:0015562">
    <property type="term" value="F:efflux transmembrane transporter activity"/>
    <property type="evidence" value="ECO:0007669"/>
    <property type="project" value="InterPro"/>
</dbReference>
<evidence type="ECO:0000313" key="11">
    <source>
        <dbReference type="Proteomes" id="UP000023268"/>
    </source>
</evidence>
<evidence type="ECO:0000256" key="2">
    <source>
        <dbReference type="ARBA" id="ARBA00010942"/>
    </source>
</evidence>
<organism evidence="10 11">
    <name type="scientific">Hylemonella gracilis str. Niagara R</name>
    <dbReference type="NCBI Taxonomy" id="1458275"/>
    <lineage>
        <taxon>Bacteria</taxon>
        <taxon>Pseudomonadati</taxon>
        <taxon>Pseudomonadota</taxon>
        <taxon>Betaproteobacteria</taxon>
        <taxon>Burkholderiales</taxon>
        <taxon>Comamonadaceae</taxon>
        <taxon>Hylemonella</taxon>
    </lineage>
</organism>
<dbReference type="PANTHER" id="PTHR32063">
    <property type="match status" value="1"/>
</dbReference>
<dbReference type="InterPro" id="IPR001036">
    <property type="entry name" value="Acrflvin-R"/>
</dbReference>
<keyword evidence="3 9" id="KW-0813">Transport</keyword>
<dbReference type="GO" id="GO:0005886">
    <property type="term" value="C:plasma membrane"/>
    <property type="evidence" value="ECO:0007669"/>
    <property type="project" value="UniProtKB-SubCell"/>
</dbReference>
<feature type="transmembrane region" description="Helical" evidence="9">
    <location>
        <begin position="920"/>
        <end position="943"/>
    </location>
</feature>
<dbReference type="Gene3D" id="1.20.1640.10">
    <property type="entry name" value="Multidrug efflux transporter AcrB transmembrane domain"/>
    <property type="match status" value="2"/>
</dbReference>
<dbReference type="SUPFAM" id="SSF82714">
    <property type="entry name" value="Multidrug efflux transporter AcrB TolC docking domain, DN and DC subdomains"/>
    <property type="match status" value="2"/>
</dbReference>
<accession>A0A016XK84</accession>
<dbReference type="NCBIfam" id="TIGR00915">
    <property type="entry name" value="2A0602"/>
    <property type="match status" value="1"/>
</dbReference>
<evidence type="ECO:0000256" key="6">
    <source>
        <dbReference type="ARBA" id="ARBA00022692"/>
    </source>
</evidence>
<feature type="transmembrane region" description="Helical" evidence="9">
    <location>
        <begin position="964"/>
        <end position="985"/>
    </location>
</feature>
<evidence type="ECO:0000256" key="5">
    <source>
        <dbReference type="ARBA" id="ARBA00022519"/>
    </source>
</evidence>
<dbReference type="SUPFAM" id="SSF82693">
    <property type="entry name" value="Multidrug efflux transporter AcrB pore domain, PN1, PN2, PC1 and PC2 subdomains"/>
    <property type="match status" value="3"/>
</dbReference>
<dbReference type="PANTHER" id="PTHR32063:SF13">
    <property type="entry name" value="MULTIDRUG EFFLUX PUMP SUBUNIT ACRB-RELATED"/>
    <property type="match status" value="1"/>
</dbReference>
<feature type="transmembrane region" description="Helical" evidence="9">
    <location>
        <begin position="868"/>
        <end position="887"/>
    </location>
</feature>